<organism evidence="11 12">
    <name type="scientific">Gimibacter soli</name>
    <dbReference type="NCBI Taxonomy" id="3024400"/>
    <lineage>
        <taxon>Bacteria</taxon>
        <taxon>Pseudomonadati</taxon>
        <taxon>Pseudomonadota</taxon>
        <taxon>Alphaproteobacteria</taxon>
        <taxon>Kordiimonadales</taxon>
        <taxon>Temperatibacteraceae</taxon>
        <taxon>Gimibacter</taxon>
    </lineage>
</organism>
<sequence>MPPRVKICGLKRPEDALTAARAGADYLGFVFFERSPRHLTMTDAVRLRDRLPHGPERVGVFVDPDFALLSAAVDALDLDWIQLHGDETPKFASLVRARFGLNVIKALPVATVADVADARRWYGHADALLFDAKPPATPDALPGGNAVSFPWELMKGQDIALPWFLAGGLTPDNVAEAIRASNAPALDISSGVESAPGEKSAEKIEAFLKAAKSPI</sequence>
<evidence type="ECO:0000256" key="7">
    <source>
        <dbReference type="ARBA" id="ARBA00023141"/>
    </source>
</evidence>
<dbReference type="NCBIfam" id="NF002295">
    <property type="entry name" value="PRK01222.1-1"/>
    <property type="match status" value="1"/>
</dbReference>
<proteinExistence type="inferred from homology"/>
<gene>
    <name evidence="9" type="primary">trpF</name>
    <name evidence="11" type="ORF">PH603_03810</name>
</gene>
<dbReference type="AlphaFoldDB" id="A0AAF0BI32"/>
<keyword evidence="6 9" id="KW-0822">Tryptophan biosynthesis</keyword>
<dbReference type="Gene3D" id="3.20.20.70">
    <property type="entry name" value="Aldolase class I"/>
    <property type="match status" value="1"/>
</dbReference>
<reference evidence="11" key="1">
    <citation type="submission" date="2023-01" db="EMBL/GenBank/DDBJ databases">
        <title>The genome sequence of Kordiimonadaceae bacterium 6D33.</title>
        <authorList>
            <person name="Liu Y."/>
        </authorList>
    </citation>
    <scope>NUCLEOTIDE SEQUENCE</scope>
    <source>
        <strain evidence="11">6D33</strain>
    </source>
</reference>
<evidence type="ECO:0000256" key="9">
    <source>
        <dbReference type="HAMAP-Rule" id="MF_00135"/>
    </source>
</evidence>
<evidence type="ECO:0000256" key="2">
    <source>
        <dbReference type="ARBA" id="ARBA00004664"/>
    </source>
</evidence>
<dbReference type="Pfam" id="PF00697">
    <property type="entry name" value="PRAI"/>
    <property type="match status" value="1"/>
</dbReference>
<dbReference type="RefSeq" id="WP_289504613.1">
    <property type="nucleotide sequence ID" value="NZ_CP116805.1"/>
</dbReference>
<comment type="catalytic activity">
    <reaction evidence="1 9">
        <text>N-(5-phospho-beta-D-ribosyl)anthranilate = 1-(2-carboxyphenylamino)-1-deoxy-D-ribulose 5-phosphate</text>
        <dbReference type="Rhea" id="RHEA:21540"/>
        <dbReference type="ChEBI" id="CHEBI:18277"/>
        <dbReference type="ChEBI" id="CHEBI:58613"/>
        <dbReference type="EC" id="5.3.1.24"/>
    </reaction>
</comment>
<keyword evidence="5 9" id="KW-0028">Amino-acid biosynthesis</keyword>
<name>A0AAF0BI32_9PROT</name>
<keyword evidence="7 9" id="KW-0057">Aromatic amino acid biosynthesis</keyword>
<evidence type="ECO:0000256" key="8">
    <source>
        <dbReference type="ARBA" id="ARBA00023235"/>
    </source>
</evidence>
<dbReference type="InterPro" id="IPR011060">
    <property type="entry name" value="RibuloseP-bd_barrel"/>
</dbReference>
<dbReference type="InterPro" id="IPR013785">
    <property type="entry name" value="Aldolase_TIM"/>
</dbReference>
<dbReference type="PANTHER" id="PTHR42894:SF1">
    <property type="entry name" value="N-(5'-PHOSPHORIBOSYL)ANTHRANILATE ISOMERASE"/>
    <property type="match status" value="1"/>
</dbReference>
<dbReference type="InterPro" id="IPR001240">
    <property type="entry name" value="PRAI_dom"/>
</dbReference>
<dbReference type="InterPro" id="IPR044643">
    <property type="entry name" value="TrpF_fam"/>
</dbReference>
<protein>
    <recommendedName>
        <fullName evidence="4 9">N-(5'-phosphoribosyl)anthranilate isomerase</fullName>
        <shortName evidence="9">PRAI</shortName>
        <ecNumber evidence="3 9">5.3.1.24</ecNumber>
    </recommendedName>
</protein>
<dbReference type="EMBL" id="CP116805">
    <property type="protein sequence ID" value="WCL54883.1"/>
    <property type="molecule type" value="Genomic_DNA"/>
</dbReference>
<dbReference type="SUPFAM" id="SSF51366">
    <property type="entry name" value="Ribulose-phoshate binding barrel"/>
    <property type="match status" value="1"/>
</dbReference>
<comment type="similarity">
    <text evidence="9">Belongs to the TrpF family.</text>
</comment>
<comment type="pathway">
    <text evidence="2 9">Amino-acid biosynthesis; L-tryptophan biosynthesis; L-tryptophan from chorismate: step 3/5.</text>
</comment>
<evidence type="ECO:0000256" key="3">
    <source>
        <dbReference type="ARBA" id="ARBA00012572"/>
    </source>
</evidence>
<dbReference type="GO" id="GO:0004640">
    <property type="term" value="F:phosphoribosylanthranilate isomerase activity"/>
    <property type="evidence" value="ECO:0007669"/>
    <property type="project" value="UniProtKB-UniRule"/>
</dbReference>
<dbReference type="CDD" id="cd00405">
    <property type="entry name" value="PRAI"/>
    <property type="match status" value="1"/>
</dbReference>
<feature type="domain" description="N-(5'phosphoribosyl) anthranilate isomerase (PRAI)" evidence="10">
    <location>
        <begin position="5"/>
        <end position="209"/>
    </location>
</feature>
<keyword evidence="12" id="KW-1185">Reference proteome</keyword>
<dbReference type="PANTHER" id="PTHR42894">
    <property type="entry name" value="N-(5'-PHOSPHORIBOSYL)ANTHRANILATE ISOMERASE"/>
    <property type="match status" value="1"/>
</dbReference>
<keyword evidence="8 9" id="KW-0413">Isomerase</keyword>
<evidence type="ECO:0000256" key="4">
    <source>
        <dbReference type="ARBA" id="ARBA00022272"/>
    </source>
</evidence>
<evidence type="ECO:0000313" key="12">
    <source>
        <dbReference type="Proteomes" id="UP001217500"/>
    </source>
</evidence>
<dbReference type="Proteomes" id="UP001217500">
    <property type="component" value="Chromosome"/>
</dbReference>
<evidence type="ECO:0000256" key="1">
    <source>
        <dbReference type="ARBA" id="ARBA00001164"/>
    </source>
</evidence>
<evidence type="ECO:0000256" key="6">
    <source>
        <dbReference type="ARBA" id="ARBA00022822"/>
    </source>
</evidence>
<evidence type="ECO:0000259" key="10">
    <source>
        <dbReference type="Pfam" id="PF00697"/>
    </source>
</evidence>
<dbReference type="GO" id="GO:0000162">
    <property type="term" value="P:L-tryptophan biosynthetic process"/>
    <property type="evidence" value="ECO:0007669"/>
    <property type="project" value="UniProtKB-UniRule"/>
</dbReference>
<evidence type="ECO:0000313" key="11">
    <source>
        <dbReference type="EMBL" id="WCL54883.1"/>
    </source>
</evidence>
<dbReference type="EC" id="5.3.1.24" evidence="3 9"/>
<dbReference type="KEGG" id="gso:PH603_03810"/>
<accession>A0AAF0BI32</accession>
<dbReference type="HAMAP" id="MF_00135">
    <property type="entry name" value="PRAI"/>
    <property type="match status" value="1"/>
</dbReference>
<evidence type="ECO:0000256" key="5">
    <source>
        <dbReference type="ARBA" id="ARBA00022605"/>
    </source>
</evidence>